<evidence type="ECO:0000256" key="1">
    <source>
        <dbReference type="SAM" id="Phobius"/>
    </source>
</evidence>
<evidence type="ECO:0000313" key="2">
    <source>
        <dbReference type="EMBL" id="KAJ7701204.1"/>
    </source>
</evidence>
<reference evidence="2" key="1">
    <citation type="submission" date="2023-03" db="EMBL/GenBank/DDBJ databases">
        <title>Massive genome expansion in bonnet fungi (Mycena s.s.) driven by repeated elements and novel gene families across ecological guilds.</title>
        <authorList>
            <consortium name="Lawrence Berkeley National Laboratory"/>
            <person name="Harder C.B."/>
            <person name="Miyauchi S."/>
            <person name="Viragh M."/>
            <person name="Kuo A."/>
            <person name="Thoen E."/>
            <person name="Andreopoulos B."/>
            <person name="Lu D."/>
            <person name="Skrede I."/>
            <person name="Drula E."/>
            <person name="Henrissat B."/>
            <person name="Morin E."/>
            <person name="Kohler A."/>
            <person name="Barry K."/>
            <person name="LaButti K."/>
            <person name="Morin E."/>
            <person name="Salamov A."/>
            <person name="Lipzen A."/>
            <person name="Mereny Z."/>
            <person name="Hegedus B."/>
            <person name="Baldrian P."/>
            <person name="Stursova M."/>
            <person name="Weitz H."/>
            <person name="Taylor A."/>
            <person name="Grigoriev I.V."/>
            <person name="Nagy L.G."/>
            <person name="Martin F."/>
            <person name="Kauserud H."/>
        </authorList>
    </citation>
    <scope>NUCLEOTIDE SEQUENCE</scope>
    <source>
        <strain evidence="2">CBHHK067</strain>
    </source>
</reference>
<keyword evidence="1" id="KW-1133">Transmembrane helix</keyword>
<sequence>MASELELTLAGPLFIGAILVWALLGSLTIQLYDYHNTSRSSDRLSIQILVYTVFLVELLQTILITHTSWTALIANFGNDSALISTPWSSATTPILNGFVSASVQCFFAWRVWQLTHTNIGRSVAILIVVVAFMQLASAAAVTAEYVLLNRDYTKLPALSRAADVNNTPWFWVSSHTDSRLGLLGVWSATPS</sequence>
<keyword evidence="1" id="KW-0812">Transmembrane</keyword>
<protein>
    <submittedName>
        <fullName evidence="2">Uncharacterized protein</fullName>
    </submittedName>
</protein>
<name>A0AAD7GLX6_MYCRO</name>
<keyword evidence="1" id="KW-0472">Membrane</keyword>
<feature type="transmembrane region" description="Helical" evidence="1">
    <location>
        <begin position="12"/>
        <end position="32"/>
    </location>
</feature>
<feature type="transmembrane region" description="Helical" evidence="1">
    <location>
        <begin position="94"/>
        <end position="112"/>
    </location>
</feature>
<comment type="caution">
    <text evidence="2">The sequence shown here is derived from an EMBL/GenBank/DDBJ whole genome shotgun (WGS) entry which is preliminary data.</text>
</comment>
<accession>A0AAD7GLX6</accession>
<dbReference type="PANTHER" id="PTHR40465:SF1">
    <property type="entry name" value="DUF6534 DOMAIN-CONTAINING PROTEIN"/>
    <property type="match status" value="1"/>
</dbReference>
<organism evidence="2 3">
    <name type="scientific">Mycena rosella</name>
    <name type="common">Pink bonnet</name>
    <name type="synonym">Agaricus rosellus</name>
    <dbReference type="NCBI Taxonomy" id="1033263"/>
    <lineage>
        <taxon>Eukaryota</taxon>
        <taxon>Fungi</taxon>
        <taxon>Dikarya</taxon>
        <taxon>Basidiomycota</taxon>
        <taxon>Agaricomycotina</taxon>
        <taxon>Agaricomycetes</taxon>
        <taxon>Agaricomycetidae</taxon>
        <taxon>Agaricales</taxon>
        <taxon>Marasmiineae</taxon>
        <taxon>Mycenaceae</taxon>
        <taxon>Mycena</taxon>
    </lineage>
</organism>
<proteinExistence type="predicted"/>
<feature type="transmembrane region" description="Helical" evidence="1">
    <location>
        <begin position="44"/>
        <end position="74"/>
    </location>
</feature>
<dbReference type="Proteomes" id="UP001221757">
    <property type="component" value="Unassembled WGS sequence"/>
</dbReference>
<dbReference type="PANTHER" id="PTHR40465">
    <property type="entry name" value="CHROMOSOME 1, WHOLE GENOME SHOTGUN SEQUENCE"/>
    <property type="match status" value="1"/>
</dbReference>
<feature type="transmembrane region" description="Helical" evidence="1">
    <location>
        <begin position="124"/>
        <end position="148"/>
    </location>
</feature>
<evidence type="ECO:0000313" key="3">
    <source>
        <dbReference type="Proteomes" id="UP001221757"/>
    </source>
</evidence>
<gene>
    <name evidence="2" type="ORF">B0H17DRAFT_1046205</name>
</gene>
<keyword evidence="3" id="KW-1185">Reference proteome</keyword>
<dbReference type="EMBL" id="JARKIE010000018">
    <property type="protein sequence ID" value="KAJ7701204.1"/>
    <property type="molecule type" value="Genomic_DNA"/>
</dbReference>
<dbReference type="AlphaFoldDB" id="A0AAD7GLX6"/>